<evidence type="ECO:0000256" key="3">
    <source>
        <dbReference type="ARBA" id="ARBA00023239"/>
    </source>
</evidence>
<comment type="similarity">
    <text evidence="1">Belongs to the enoyl-CoA hydratase/isomerase family.</text>
</comment>
<keyword evidence="3" id="KW-0456">Lyase</keyword>
<gene>
    <name evidence="4" type="ORF">GCM10022222_78330</name>
</gene>
<dbReference type="PANTHER" id="PTHR11941">
    <property type="entry name" value="ENOYL-COA HYDRATASE-RELATED"/>
    <property type="match status" value="1"/>
</dbReference>
<evidence type="ECO:0000313" key="5">
    <source>
        <dbReference type="Proteomes" id="UP001500689"/>
    </source>
</evidence>
<organism evidence="4 5">
    <name type="scientific">Amycolatopsis ultiminotia</name>
    <dbReference type="NCBI Taxonomy" id="543629"/>
    <lineage>
        <taxon>Bacteria</taxon>
        <taxon>Bacillati</taxon>
        <taxon>Actinomycetota</taxon>
        <taxon>Actinomycetes</taxon>
        <taxon>Pseudonocardiales</taxon>
        <taxon>Pseudonocardiaceae</taxon>
        <taxon>Amycolatopsis</taxon>
    </lineage>
</organism>
<comment type="caution">
    <text evidence="4">The sequence shown here is derived from an EMBL/GenBank/DDBJ whole genome shotgun (WGS) entry which is preliminary data.</text>
</comment>
<dbReference type="Gene3D" id="3.90.226.10">
    <property type="entry name" value="2-enoyl-CoA Hydratase, Chain A, domain 1"/>
    <property type="match status" value="1"/>
</dbReference>
<name>A0ABP6YE26_9PSEU</name>
<dbReference type="PANTHER" id="PTHR11941:SF169">
    <property type="entry name" value="(7AS)-7A-METHYL-1,5-DIOXO-2,3,5,6,7,7A-HEXAHYDRO-1H-INDENE-CARBOXYL-COA HYDROLASE"/>
    <property type="match status" value="1"/>
</dbReference>
<protein>
    <submittedName>
        <fullName evidence="4">Enoyl-CoA hydratase/isomerase family protein</fullName>
    </submittedName>
</protein>
<reference evidence="5" key="1">
    <citation type="journal article" date="2019" name="Int. J. Syst. Evol. Microbiol.">
        <title>The Global Catalogue of Microorganisms (GCM) 10K type strain sequencing project: providing services to taxonomists for standard genome sequencing and annotation.</title>
        <authorList>
            <consortium name="The Broad Institute Genomics Platform"/>
            <consortium name="The Broad Institute Genome Sequencing Center for Infectious Disease"/>
            <person name="Wu L."/>
            <person name="Ma J."/>
        </authorList>
    </citation>
    <scope>NUCLEOTIDE SEQUENCE [LARGE SCALE GENOMIC DNA]</scope>
    <source>
        <strain evidence="5">JCM 16898</strain>
    </source>
</reference>
<accession>A0ABP6YE26</accession>
<dbReference type="InterPro" id="IPR029045">
    <property type="entry name" value="ClpP/crotonase-like_dom_sf"/>
</dbReference>
<keyword evidence="5" id="KW-1185">Reference proteome</keyword>
<evidence type="ECO:0000256" key="2">
    <source>
        <dbReference type="ARBA" id="ARBA00023098"/>
    </source>
</evidence>
<dbReference type="Proteomes" id="UP001500689">
    <property type="component" value="Unassembled WGS sequence"/>
</dbReference>
<dbReference type="EMBL" id="BAAAZN010000026">
    <property type="protein sequence ID" value="GAA3581904.1"/>
    <property type="molecule type" value="Genomic_DNA"/>
</dbReference>
<evidence type="ECO:0000313" key="4">
    <source>
        <dbReference type="EMBL" id="GAA3581904.1"/>
    </source>
</evidence>
<proteinExistence type="inferred from homology"/>
<evidence type="ECO:0000256" key="1">
    <source>
        <dbReference type="ARBA" id="ARBA00005254"/>
    </source>
</evidence>
<dbReference type="CDD" id="cd06558">
    <property type="entry name" value="crotonase-like"/>
    <property type="match status" value="1"/>
</dbReference>
<dbReference type="Pfam" id="PF00378">
    <property type="entry name" value="ECH_1"/>
    <property type="match status" value="1"/>
</dbReference>
<dbReference type="SUPFAM" id="SSF52096">
    <property type="entry name" value="ClpP/crotonase"/>
    <property type="match status" value="1"/>
</dbReference>
<sequence length="247" mass="25579">MLRVTIHLELHDGIALTTLDRGLDTATCAELVLKLEEADAAGARAVVLTGTGDTFSPGVDLARLTEGGARYAEEFLPTLSDALLAVFGFPHPVVAAVNGTALGAGLVLAAACDHRVAADGDGRLGVPDLLVGVPFPLAALEILRCAYGTTPLPALAYSGATLTVADALARGLVDEVVPAGELATRAHEMAARLATLPTEAFAHTKAQLRQPYHERIAENRVADDAHVEHLWGTESTLAAVKSAVDNG</sequence>
<keyword evidence="2" id="KW-0443">Lipid metabolism</keyword>
<dbReference type="InterPro" id="IPR001753">
    <property type="entry name" value="Enoyl-CoA_hydra/iso"/>
</dbReference>